<name>F7QWF2_9LACO</name>
<feature type="transmembrane region" description="Helical" evidence="1">
    <location>
        <begin position="70"/>
        <end position="92"/>
    </location>
</feature>
<keyword evidence="1" id="KW-0812">Transmembrane</keyword>
<proteinExistence type="predicted"/>
<keyword evidence="1" id="KW-0472">Membrane</keyword>
<evidence type="ECO:0000313" key="3">
    <source>
        <dbReference type="Proteomes" id="UP000003074"/>
    </source>
</evidence>
<comment type="caution">
    <text evidence="2">The sequence shown here is derived from an EMBL/GenBank/DDBJ whole genome shotgun (WGS) entry which is preliminary data.</text>
</comment>
<keyword evidence="1" id="KW-1133">Transmembrane helix</keyword>
<reference evidence="2 3" key="1">
    <citation type="journal article" date="2011" name="J. Bacteriol.">
        <title>Genome Sequence of Lactobacillus salivarius GJ-24, a Probiotic Strain Isolated from Healthy Adult Intestine.</title>
        <authorList>
            <person name="Cho Y.J."/>
            <person name="Choi J.K."/>
            <person name="Kim J.H."/>
            <person name="Lim Y.S."/>
            <person name="Ham J.S."/>
            <person name="Kang D.K."/>
            <person name="Chun J."/>
            <person name="Paik H.D."/>
            <person name="Kim G.B."/>
        </authorList>
    </citation>
    <scope>NUCLEOTIDE SEQUENCE [LARGE SCALE GENOMIC DNA]</scope>
    <source>
        <strain evidence="2 3">GJ-24</strain>
    </source>
</reference>
<evidence type="ECO:0000313" key="2">
    <source>
        <dbReference type="EMBL" id="EGM49630.1"/>
    </source>
</evidence>
<accession>F7QWF2</accession>
<evidence type="ECO:0000256" key="1">
    <source>
        <dbReference type="SAM" id="Phobius"/>
    </source>
</evidence>
<dbReference type="Proteomes" id="UP000003074">
    <property type="component" value="Unassembled WGS sequence"/>
</dbReference>
<dbReference type="AlphaFoldDB" id="F7QWF2"/>
<protein>
    <submittedName>
        <fullName evidence="2">Uncharacterized protein</fullName>
    </submittedName>
</protein>
<gene>
    <name evidence="2" type="ORF">LSGJ_01692</name>
</gene>
<organism evidence="2 3">
    <name type="scientific">Ligilactobacillus salivarius GJ-24</name>
    <dbReference type="NCBI Taxonomy" id="1041521"/>
    <lineage>
        <taxon>Bacteria</taxon>
        <taxon>Bacillati</taxon>
        <taxon>Bacillota</taxon>
        <taxon>Bacilli</taxon>
        <taxon>Lactobacillales</taxon>
        <taxon>Lactobacillaceae</taxon>
        <taxon>Ligilactobacillus</taxon>
    </lineage>
</organism>
<dbReference type="EMBL" id="AFOI01000009">
    <property type="protein sequence ID" value="EGM49630.1"/>
    <property type="molecule type" value="Genomic_DNA"/>
</dbReference>
<dbReference type="PATRIC" id="fig|1041521.3.peg.1706"/>
<sequence>MVYVNWSEKIDFILDSDLKCKNIYFNDKKRQILISYWDTKKCKLYKYSDLLQGSVNSEEKLETRYESHKFRWGILGSLFGNLLGTFIGVLHAQNHPKEYKERFLYNPSVTLMFRDGALYQCYLYKGKLQRYSIRGECIKEKIEEFNSKTFKIEYNQL</sequence>